<organism evidence="2 3">
    <name type="scientific">Portunus trituberculatus</name>
    <name type="common">Swimming crab</name>
    <name type="synonym">Neptunus trituberculatus</name>
    <dbReference type="NCBI Taxonomy" id="210409"/>
    <lineage>
        <taxon>Eukaryota</taxon>
        <taxon>Metazoa</taxon>
        <taxon>Ecdysozoa</taxon>
        <taxon>Arthropoda</taxon>
        <taxon>Crustacea</taxon>
        <taxon>Multicrustacea</taxon>
        <taxon>Malacostraca</taxon>
        <taxon>Eumalacostraca</taxon>
        <taxon>Eucarida</taxon>
        <taxon>Decapoda</taxon>
        <taxon>Pleocyemata</taxon>
        <taxon>Brachyura</taxon>
        <taxon>Eubrachyura</taxon>
        <taxon>Portunoidea</taxon>
        <taxon>Portunidae</taxon>
        <taxon>Portuninae</taxon>
        <taxon>Portunus</taxon>
    </lineage>
</organism>
<feature type="signal peptide" evidence="1">
    <location>
        <begin position="1"/>
        <end position="18"/>
    </location>
</feature>
<comment type="caution">
    <text evidence="2">The sequence shown here is derived from an EMBL/GenBank/DDBJ whole genome shotgun (WGS) entry which is preliminary data.</text>
</comment>
<gene>
    <name evidence="2" type="ORF">E2C01_097351</name>
</gene>
<keyword evidence="3" id="KW-1185">Reference proteome</keyword>
<evidence type="ECO:0000256" key="1">
    <source>
        <dbReference type="SAM" id="SignalP"/>
    </source>
</evidence>
<evidence type="ECO:0000313" key="3">
    <source>
        <dbReference type="Proteomes" id="UP000324222"/>
    </source>
</evidence>
<name>A0A5B7K4L1_PORTR</name>
<dbReference type="Proteomes" id="UP000324222">
    <property type="component" value="Unassembled WGS sequence"/>
</dbReference>
<dbReference type="AlphaFoldDB" id="A0A5B7K4L1"/>
<proteinExistence type="predicted"/>
<evidence type="ECO:0000313" key="2">
    <source>
        <dbReference type="EMBL" id="MPD01806.1"/>
    </source>
</evidence>
<dbReference type="EMBL" id="VSRR010128677">
    <property type="protein sequence ID" value="MPD01806.1"/>
    <property type="molecule type" value="Genomic_DNA"/>
</dbReference>
<accession>A0A5B7K4L1</accession>
<sequence length="62" mass="7177">MVVVVVVVIVAVAVVVLQQPTQKTEVTTRAVTCITEKFFQPRHRTFEPPSRIPEHVHSWWIR</sequence>
<keyword evidence="1" id="KW-0732">Signal</keyword>
<reference evidence="2 3" key="1">
    <citation type="submission" date="2019-05" db="EMBL/GenBank/DDBJ databases">
        <title>Another draft genome of Portunus trituberculatus and its Hox gene families provides insights of decapod evolution.</title>
        <authorList>
            <person name="Jeong J.-H."/>
            <person name="Song I."/>
            <person name="Kim S."/>
            <person name="Choi T."/>
            <person name="Kim D."/>
            <person name="Ryu S."/>
            <person name="Kim W."/>
        </authorList>
    </citation>
    <scope>NUCLEOTIDE SEQUENCE [LARGE SCALE GENOMIC DNA]</scope>
    <source>
        <tissue evidence="2">Muscle</tissue>
    </source>
</reference>
<feature type="chain" id="PRO_5023129548" description="Secreted protein" evidence="1">
    <location>
        <begin position="19"/>
        <end position="62"/>
    </location>
</feature>
<evidence type="ECO:0008006" key="4">
    <source>
        <dbReference type="Google" id="ProtNLM"/>
    </source>
</evidence>
<protein>
    <recommendedName>
        <fullName evidence="4">Secreted protein</fullName>
    </recommendedName>
</protein>